<organism evidence="8 9">
    <name type="scientific">Niabella drilacis (strain DSM 25811 / CCM 8410 / CCUG 62505 / LMG 26954 / E90)</name>
    <dbReference type="NCBI Taxonomy" id="1285928"/>
    <lineage>
        <taxon>Bacteria</taxon>
        <taxon>Pseudomonadati</taxon>
        <taxon>Bacteroidota</taxon>
        <taxon>Chitinophagia</taxon>
        <taxon>Chitinophagales</taxon>
        <taxon>Chitinophagaceae</taxon>
        <taxon>Niabella</taxon>
    </lineage>
</organism>
<evidence type="ECO:0000313" key="9">
    <source>
        <dbReference type="Proteomes" id="UP000198757"/>
    </source>
</evidence>
<dbReference type="PANTHER" id="PTHR30026">
    <property type="entry name" value="OUTER MEMBRANE PROTEIN TOLC"/>
    <property type="match status" value="1"/>
</dbReference>
<proteinExistence type="inferred from homology"/>
<dbReference type="PANTHER" id="PTHR30026:SF20">
    <property type="entry name" value="OUTER MEMBRANE PROTEIN TOLC"/>
    <property type="match status" value="1"/>
</dbReference>
<comment type="similarity">
    <text evidence="2">Belongs to the outer membrane factor (OMF) (TC 1.B.17) family.</text>
</comment>
<evidence type="ECO:0000313" key="8">
    <source>
        <dbReference type="EMBL" id="SDC48680.1"/>
    </source>
</evidence>
<dbReference type="Pfam" id="PF02321">
    <property type="entry name" value="OEP"/>
    <property type="match status" value="2"/>
</dbReference>
<evidence type="ECO:0000256" key="4">
    <source>
        <dbReference type="ARBA" id="ARBA00022452"/>
    </source>
</evidence>
<evidence type="ECO:0000256" key="6">
    <source>
        <dbReference type="ARBA" id="ARBA00023136"/>
    </source>
</evidence>
<dbReference type="GO" id="GO:0015562">
    <property type="term" value="F:efflux transmembrane transporter activity"/>
    <property type="evidence" value="ECO:0007669"/>
    <property type="project" value="InterPro"/>
</dbReference>
<keyword evidence="9" id="KW-1185">Reference proteome</keyword>
<protein>
    <submittedName>
        <fullName evidence="8">Outer membrane protein</fullName>
    </submittedName>
</protein>
<sequence length="501" mass="55393">MEALSVLPSISDVLHSAFFVYFCQMKHTLLVLTALGAALAVHSQVKWSLEQCVEYAVEHNISVKQADVQARMDRLTLDQSKAALYPTANSQHSAGYQFGRSIDPTSNQFTTNEILFANHSLNVNADLFNWFRKRNTVAANGFSYEASVAKFDKARNDVALNVANAYLAALLSNEQINAAVVQLQQSREQRDNVKKQVLAGALPELNLAEMETQLANDSATLIGTRADYRLRLLQLQALLNLDAATVFDVQAPPVDSIPVEPLSELEPAVVFNSALVNLPQQKINELNVKAAAKNVLVARAAMYPSIGLFGGLDTRYSNTQKLLPANFQSGVVPIGFVDINGTNYVVNSLQNIPAGFNKNTYFRQLSNNFSQNLGIGLNIPIFNGNQARTNWKKAKLNVASQELLQEQDAQTLKQDIYQAHTNAVAAIEKFHASEIAAASAQKAYDFARKRFEVGLLKPIDLITNQNNLFKAKINMLSAQYDYVFKLKLLEFYKGSGIKLHH</sequence>
<gene>
    <name evidence="8" type="ORF">SAMN04487894_102509</name>
</gene>
<evidence type="ECO:0000256" key="1">
    <source>
        <dbReference type="ARBA" id="ARBA00004442"/>
    </source>
</evidence>
<dbReference type="GO" id="GO:1990281">
    <property type="term" value="C:efflux pump complex"/>
    <property type="evidence" value="ECO:0007669"/>
    <property type="project" value="TreeGrafter"/>
</dbReference>
<dbReference type="GO" id="GO:0015288">
    <property type="term" value="F:porin activity"/>
    <property type="evidence" value="ECO:0007669"/>
    <property type="project" value="TreeGrafter"/>
</dbReference>
<comment type="subcellular location">
    <subcellularLocation>
        <location evidence="1">Cell outer membrane</location>
    </subcellularLocation>
</comment>
<keyword evidence="5" id="KW-0812">Transmembrane</keyword>
<evidence type="ECO:0000256" key="7">
    <source>
        <dbReference type="ARBA" id="ARBA00023237"/>
    </source>
</evidence>
<dbReference type="InterPro" id="IPR003423">
    <property type="entry name" value="OMP_efflux"/>
</dbReference>
<keyword evidence="3" id="KW-0813">Transport</keyword>
<dbReference type="InterPro" id="IPR051906">
    <property type="entry name" value="TolC-like"/>
</dbReference>
<accession>A0A1G6LZM2</accession>
<dbReference type="SUPFAM" id="SSF56954">
    <property type="entry name" value="Outer membrane efflux proteins (OEP)"/>
    <property type="match status" value="1"/>
</dbReference>
<evidence type="ECO:0000256" key="5">
    <source>
        <dbReference type="ARBA" id="ARBA00022692"/>
    </source>
</evidence>
<dbReference type="Gene3D" id="1.20.1600.10">
    <property type="entry name" value="Outer membrane efflux proteins (OEP)"/>
    <property type="match status" value="1"/>
</dbReference>
<dbReference type="Proteomes" id="UP000198757">
    <property type="component" value="Unassembled WGS sequence"/>
</dbReference>
<dbReference type="AlphaFoldDB" id="A0A1G6LZM2"/>
<evidence type="ECO:0000256" key="3">
    <source>
        <dbReference type="ARBA" id="ARBA00022448"/>
    </source>
</evidence>
<dbReference type="EMBL" id="FMZO01000002">
    <property type="protein sequence ID" value="SDC48680.1"/>
    <property type="molecule type" value="Genomic_DNA"/>
</dbReference>
<keyword evidence="4" id="KW-1134">Transmembrane beta strand</keyword>
<name>A0A1G6LZM2_NIADE</name>
<dbReference type="STRING" id="1285928.SAMN04487894_102509"/>
<evidence type="ECO:0000256" key="2">
    <source>
        <dbReference type="ARBA" id="ARBA00007613"/>
    </source>
</evidence>
<keyword evidence="7" id="KW-0998">Cell outer membrane</keyword>
<keyword evidence="6" id="KW-0472">Membrane</keyword>
<dbReference type="GO" id="GO:0009279">
    <property type="term" value="C:cell outer membrane"/>
    <property type="evidence" value="ECO:0007669"/>
    <property type="project" value="UniProtKB-SubCell"/>
</dbReference>
<reference evidence="9" key="1">
    <citation type="submission" date="2016-10" db="EMBL/GenBank/DDBJ databases">
        <authorList>
            <person name="Varghese N."/>
            <person name="Submissions S."/>
        </authorList>
    </citation>
    <scope>NUCLEOTIDE SEQUENCE [LARGE SCALE GENOMIC DNA]</scope>
    <source>
        <strain evidence="9">DSM 25811 / CCM 8410 / LMG 26954 / E90</strain>
    </source>
</reference>